<sequence length="77" mass="8913">MPVPSQVSANALYRHPDGCVHWQADRWLQEFHRLINAGEVCVVDEWIRCYGIQDVQVPNVEHSNIDDQMDEDNGDFC</sequence>
<protein>
    <submittedName>
        <fullName evidence="1">Uncharacterized protein</fullName>
    </submittedName>
</protein>
<proteinExistence type="predicted"/>
<name>A0AAD3TKS5_NEPGR</name>
<dbReference type="Proteomes" id="UP001279734">
    <property type="component" value="Unassembled WGS sequence"/>
</dbReference>
<evidence type="ECO:0000313" key="2">
    <source>
        <dbReference type="Proteomes" id="UP001279734"/>
    </source>
</evidence>
<reference evidence="1" key="1">
    <citation type="submission" date="2023-05" db="EMBL/GenBank/DDBJ databases">
        <title>Nepenthes gracilis genome sequencing.</title>
        <authorList>
            <person name="Fukushima K."/>
        </authorList>
    </citation>
    <scope>NUCLEOTIDE SEQUENCE</scope>
    <source>
        <strain evidence="1">SING2019-196</strain>
    </source>
</reference>
<accession>A0AAD3TKS5</accession>
<evidence type="ECO:0000313" key="1">
    <source>
        <dbReference type="EMBL" id="GMH30891.1"/>
    </source>
</evidence>
<gene>
    <name evidence="1" type="ORF">Nepgr_032734</name>
</gene>
<keyword evidence="2" id="KW-1185">Reference proteome</keyword>
<dbReference type="AlphaFoldDB" id="A0AAD3TKS5"/>
<comment type="caution">
    <text evidence="1">The sequence shown here is derived from an EMBL/GenBank/DDBJ whole genome shotgun (WGS) entry which is preliminary data.</text>
</comment>
<dbReference type="EMBL" id="BSYO01000039">
    <property type="protein sequence ID" value="GMH30891.1"/>
    <property type="molecule type" value="Genomic_DNA"/>
</dbReference>
<organism evidence="1 2">
    <name type="scientific">Nepenthes gracilis</name>
    <name type="common">Slender pitcher plant</name>
    <dbReference type="NCBI Taxonomy" id="150966"/>
    <lineage>
        <taxon>Eukaryota</taxon>
        <taxon>Viridiplantae</taxon>
        <taxon>Streptophyta</taxon>
        <taxon>Embryophyta</taxon>
        <taxon>Tracheophyta</taxon>
        <taxon>Spermatophyta</taxon>
        <taxon>Magnoliopsida</taxon>
        <taxon>eudicotyledons</taxon>
        <taxon>Gunneridae</taxon>
        <taxon>Pentapetalae</taxon>
        <taxon>Caryophyllales</taxon>
        <taxon>Nepenthaceae</taxon>
        <taxon>Nepenthes</taxon>
    </lineage>
</organism>